<gene>
    <name evidence="1" type="ORF">OESDEN_14746</name>
</gene>
<dbReference type="Proteomes" id="UP000053660">
    <property type="component" value="Unassembled WGS sequence"/>
</dbReference>
<accession>A0A0B1SNR1</accession>
<proteinExistence type="predicted"/>
<dbReference type="SUPFAM" id="SSF53335">
    <property type="entry name" value="S-adenosyl-L-methionine-dependent methyltransferases"/>
    <property type="match status" value="1"/>
</dbReference>
<dbReference type="EMBL" id="KN563574">
    <property type="protein sequence ID" value="KHJ85526.1"/>
    <property type="molecule type" value="Genomic_DNA"/>
</dbReference>
<protein>
    <recommendedName>
        <fullName evidence="3">PABS domain-containing protein</fullName>
    </recommendedName>
</protein>
<organism evidence="1 2">
    <name type="scientific">Oesophagostomum dentatum</name>
    <name type="common">Nodular worm</name>
    <dbReference type="NCBI Taxonomy" id="61180"/>
    <lineage>
        <taxon>Eukaryota</taxon>
        <taxon>Metazoa</taxon>
        <taxon>Ecdysozoa</taxon>
        <taxon>Nematoda</taxon>
        <taxon>Chromadorea</taxon>
        <taxon>Rhabditida</taxon>
        <taxon>Rhabditina</taxon>
        <taxon>Rhabditomorpha</taxon>
        <taxon>Strongyloidea</taxon>
        <taxon>Strongylidae</taxon>
        <taxon>Oesophagostomum</taxon>
    </lineage>
</organism>
<name>A0A0B1SNR1_OESDE</name>
<dbReference type="AlphaFoldDB" id="A0A0B1SNR1"/>
<dbReference type="InterPro" id="IPR029063">
    <property type="entry name" value="SAM-dependent_MTases_sf"/>
</dbReference>
<dbReference type="OrthoDB" id="2016285at2759"/>
<evidence type="ECO:0008006" key="3">
    <source>
        <dbReference type="Google" id="ProtNLM"/>
    </source>
</evidence>
<sequence>MVLKPPPNVSETNFDTATWNIDKETLYFDNYITTMIEEMFLSGKVPMSRRGYAKILDLGLGGGYLNSYLHHNYPNMDITVVEHDPEILKISRKWFDLKEDERHRVMLNDAAQFVRNAAKNGQVYDIIFVDACGTKIKSWIICPNQDFTRYEMAENLAKLLTERGMFLPVQLRNQ</sequence>
<dbReference type="Pfam" id="PF01564">
    <property type="entry name" value="Spermine_synth"/>
    <property type="match status" value="1"/>
</dbReference>
<reference evidence="1 2" key="1">
    <citation type="submission" date="2014-03" db="EMBL/GenBank/DDBJ databases">
        <title>Draft genome of the hookworm Oesophagostomum dentatum.</title>
        <authorList>
            <person name="Mitreva M."/>
        </authorList>
    </citation>
    <scope>NUCLEOTIDE SEQUENCE [LARGE SCALE GENOMIC DNA]</scope>
    <source>
        <strain evidence="1 2">OD-Hann</strain>
    </source>
</reference>
<evidence type="ECO:0000313" key="1">
    <source>
        <dbReference type="EMBL" id="KHJ85526.1"/>
    </source>
</evidence>
<dbReference type="Gene3D" id="3.40.50.150">
    <property type="entry name" value="Vaccinia Virus protein VP39"/>
    <property type="match status" value="1"/>
</dbReference>
<keyword evidence="2" id="KW-1185">Reference proteome</keyword>
<evidence type="ECO:0000313" key="2">
    <source>
        <dbReference type="Proteomes" id="UP000053660"/>
    </source>
</evidence>